<evidence type="ECO:0000313" key="3">
    <source>
        <dbReference type="Proteomes" id="UP001108089"/>
    </source>
</evidence>
<feature type="region of interest" description="Disordered" evidence="1">
    <location>
        <begin position="1"/>
        <end position="25"/>
    </location>
</feature>
<evidence type="ECO:0000256" key="1">
    <source>
        <dbReference type="SAM" id="MobiDB-lite"/>
    </source>
</evidence>
<comment type="caution">
    <text evidence="2">The sequence shown here is derived from an EMBL/GenBank/DDBJ whole genome shotgun (WGS) entry which is preliminary data.</text>
</comment>
<feature type="compositionally biased region" description="Low complexity" evidence="1">
    <location>
        <begin position="147"/>
        <end position="158"/>
    </location>
</feature>
<gene>
    <name evidence="2" type="ORF">L1892_19895</name>
</gene>
<evidence type="ECO:0000313" key="2">
    <source>
        <dbReference type="EMBL" id="MCF3940636.1"/>
    </source>
</evidence>
<sequence>MAESDNSHRAFGRRRRRNHPGGRDARIVVRVNPVEDQELRNRADDAGMSVQRLMVTRALSANGGGPVNHAEKVAAWQEATEIRNLLSGIAVNMNQIARHANTEGEIPADFAVAVLATRRASERVRDAFGEVWAVSFPGTKRDELPYGAADTDTATGAAQTVSRADVDEWDGV</sequence>
<proteinExistence type="predicted"/>
<dbReference type="Pfam" id="PF21983">
    <property type="entry name" value="NikA-like"/>
    <property type="match status" value="1"/>
</dbReference>
<feature type="compositionally biased region" description="Basic residues" evidence="1">
    <location>
        <begin position="10"/>
        <end position="20"/>
    </location>
</feature>
<dbReference type="Proteomes" id="UP001108089">
    <property type="component" value="Unassembled WGS sequence"/>
</dbReference>
<feature type="region of interest" description="Disordered" evidence="1">
    <location>
        <begin position="147"/>
        <end position="172"/>
    </location>
</feature>
<dbReference type="EMBL" id="JAKGCU010000024">
    <property type="protein sequence ID" value="MCF3940636.1"/>
    <property type="molecule type" value="Genomic_DNA"/>
</dbReference>
<name>A0ABS9DRV0_9ACTN</name>
<keyword evidence="3" id="KW-1185">Reference proteome</keyword>
<accession>A0ABS9DRV0</accession>
<reference evidence="2" key="1">
    <citation type="submission" date="2022-01" db="EMBL/GenBank/DDBJ databases">
        <title>Gordonia xiamenensis sp. nov., isolated from surface seawater in Xiamen.</title>
        <authorList>
            <person name="He Y.F."/>
        </authorList>
    </citation>
    <scope>NUCLEOTIDE SEQUENCE</scope>
    <source>
        <strain evidence="2">GW1C4-4</strain>
    </source>
</reference>
<protein>
    <submittedName>
        <fullName evidence="2">MobC family plasmid mobilization relaxosome protein</fullName>
    </submittedName>
</protein>
<organism evidence="2 3">
    <name type="scientific">Gordonia tangerina</name>
    <dbReference type="NCBI Taxonomy" id="2911060"/>
    <lineage>
        <taxon>Bacteria</taxon>
        <taxon>Bacillati</taxon>
        <taxon>Actinomycetota</taxon>
        <taxon>Actinomycetes</taxon>
        <taxon>Mycobacteriales</taxon>
        <taxon>Gordoniaceae</taxon>
        <taxon>Gordonia</taxon>
    </lineage>
</organism>
<dbReference type="RefSeq" id="WP_235725381.1">
    <property type="nucleotide sequence ID" value="NZ_JAKGCU010000024.1"/>
</dbReference>
<dbReference type="InterPro" id="IPR053842">
    <property type="entry name" value="NikA-like"/>
</dbReference>